<evidence type="ECO:0000313" key="8">
    <source>
        <dbReference type="Proteomes" id="UP000199310"/>
    </source>
</evidence>
<dbReference type="InterPro" id="IPR039425">
    <property type="entry name" value="RNA_pol_sigma-70-like"/>
</dbReference>
<dbReference type="SUPFAM" id="SSF88659">
    <property type="entry name" value="Sigma3 and sigma4 domains of RNA polymerase sigma factors"/>
    <property type="match status" value="1"/>
</dbReference>
<dbReference type="SUPFAM" id="SSF88946">
    <property type="entry name" value="Sigma2 domain of RNA polymerase sigma factors"/>
    <property type="match status" value="1"/>
</dbReference>
<dbReference type="InterPro" id="IPR014284">
    <property type="entry name" value="RNA_pol_sigma-70_dom"/>
</dbReference>
<keyword evidence="3" id="KW-0731">Sigma factor</keyword>
<protein>
    <submittedName>
        <fullName evidence="7">RNA polymerase sigma-70 factor, ECF subfamily</fullName>
    </submittedName>
</protein>
<dbReference type="InterPro" id="IPR013249">
    <property type="entry name" value="RNA_pol_sigma70_r4_t2"/>
</dbReference>
<reference evidence="8" key="1">
    <citation type="submission" date="2016-10" db="EMBL/GenBank/DDBJ databases">
        <authorList>
            <person name="Varghese N."/>
            <person name="Submissions S."/>
        </authorList>
    </citation>
    <scope>NUCLEOTIDE SEQUENCE [LARGE SCALE GENOMIC DNA]</scope>
    <source>
        <strain evidence="8">DSM 3695</strain>
    </source>
</reference>
<dbReference type="InterPro" id="IPR013324">
    <property type="entry name" value="RNA_pol_sigma_r3/r4-like"/>
</dbReference>
<dbReference type="GO" id="GO:0003677">
    <property type="term" value="F:DNA binding"/>
    <property type="evidence" value="ECO:0007669"/>
    <property type="project" value="InterPro"/>
</dbReference>
<dbReference type="OrthoDB" id="656273at2"/>
<dbReference type="InterPro" id="IPR007627">
    <property type="entry name" value="RNA_pol_sigma70_r2"/>
</dbReference>
<comment type="similarity">
    <text evidence="1">Belongs to the sigma-70 factor family. ECF subfamily.</text>
</comment>
<dbReference type="NCBIfam" id="TIGR02985">
    <property type="entry name" value="Sig70_bacteroi1"/>
    <property type="match status" value="1"/>
</dbReference>
<evidence type="ECO:0000256" key="1">
    <source>
        <dbReference type="ARBA" id="ARBA00010641"/>
    </source>
</evidence>
<dbReference type="Pfam" id="PF08281">
    <property type="entry name" value="Sigma70_r4_2"/>
    <property type="match status" value="1"/>
</dbReference>
<feature type="domain" description="RNA polymerase sigma factor 70 region 4 type 2" evidence="6">
    <location>
        <begin position="108"/>
        <end position="159"/>
    </location>
</feature>
<keyword evidence="2" id="KW-0805">Transcription regulation</keyword>
<dbReference type="RefSeq" id="WP_089891236.1">
    <property type="nucleotide sequence ID" value="NZ_FOJG01000001.1"/>
</dbReference>
<dbReference type="Gene3D" id="1.10.10.10">
    <property type="entry name" value="Winged helix-like DNA-binding domain superfamily/Winged helix DNA-binding domain"/>
    <property type="match status" value="1"/>
</dbReference>
<name>A0A1I0PSR0_9BACT</name>
<dbReference type="Gene3D" id="1.10.1740.10">
    <property type="match status" value="1"/>
</dbReference>
<evidence type="ECO:0000259" key="5">
    <source>
        <dbReference type="Pfam" id="PF04542"/>
    </source>
</evidence>
<evidence type="ECO:0000256" key="3">
    <source>
        <dbReference type="ARBA" id="ARBA00023082"/>
    </source>
</evidence>
<dbReference type="STRING" id="29529.SAMN04488122_0958"/>
<dbReference type="GO" id="GO:0016987">
    <property type="term" value="F:sigma factor activity"/>
    <property type="evidence" value="ECO:0007669"/>
    <property type="project" value="UniProtKB-KW"/>
</dbReference>
<organism evidence="7 8">
    <name type="scientific">Chitinophaga arvensicola</name>
    <dbReference type="NCBI Taxonomy" id="29529"/>
    <lineage>
        <taxon>Bacteria</taxon>
        <taxon>Pseudomonadati</taxon>
        <taxon>Bacteroidota</taxon>
        <taxon>Chitinophagia</taxon>
        <taxon>Chitinophagales</taxon>
        <taxon>Chitinophagaceae</taxon>
        <taxon>Chitinophaga</taxon>
    </lineage>
</organism>
<dbReference type="InterPro" id="IPR013325">
    <property type="entry name" value="RNA_pol_sigma_r2"/>
</dbReference>
<dbReference type="PANTHER" id="PTHR43133:SF46">
    <property type="entry name" value="RNA POLYMERASE SIGMA-70 FACTOR ECF SUBFAMILY"/>
    <property type="match status" value="1"/>
</dbReference>
<dbReference type="NCBIfam" id="TIGR02937">
    <property type="entry name" value="sigma70-ECF"/>
    <property type="match status" value="1"/>
</dbReference>
<keyword evidence="8" id="KW-1185">Reference proteome</keyword>
<keyword evidence="4" id="KW-0804">Transcription</keyword>
<feature type="domain" description="RNA polymerase sigma-70 region 2" evidence="5">
    <location>
        <begin position="17"/>
        <end position="82"/>
    </location>
</feature>
<dbReference type="GO" id="GO:0006352">
    <property type="term" value="P:DNA-templated transcription initiation"/>
    <property type="evidence" value="ECO:0007669"/>
    <property type="project" value="InterPro"/>
</dbReference>
<dbReference type="CDD" id="cd06171">
    <property type="entry name" value="Sigma70_r4"/>
    <property type="match status" value="1"/>
</dbReference>
<evidence type="ECO:0000256" key="2">
    <source>
        <dbReference type="ARBA" id="ARBA00023015"/>
    </source>
</evidence>
<accession>A0A1I0PSR0</accession>
<dbReference type="EMBL" id="FOJG01000001">
    <property type="protein sequence ID" value="SEW17425.1"/>
    <property type="molecule type" value="Genomic_DNA"/>
</dbReference>
<dbReference type="InterPro" id="IPR036388">
    <property type="entry name" value="WH-like_DNA-bd_sf"/>
</dbReference>
<dbReference type="AlphaFoldDB" id="A0A1I0PSR0"/>
<sequence>MATQRPEQSHHQLKSLFDLLYLRLCRFADEIIADSAAAEDIVQEAFIKFWQKNPDVKDLPAIKTFLYVLVKNACLNHLKHQKVVQKFAQTQTQEAEEAAVLKAEVWGEIHRAIASLPEGCRNVFKLSYFEGLKNQEIADELNISINTVKTQKARALELLKLRLKPETFLALCLLVSEKYF</sequence>
<proteinExistence type="inferred from homology"/>
<dbReference type="InterPro" id="IPR014327">
    <property type="entry name" value="RNA_pol_sigma70_bacteroid"/>
</dbReference>
<gene>
    <name evidence="7" type="ORF">SAMN04488122_0958</name>
</gene>
<evidence type="ECO:0000256" key="4">
    <source>
        <dbReference type="ARBA" id="ARBA00023163"/>
    </source>
</evidence>
<evidence type="ECO:0000259" key="6">
    <source>
        <dbReference type="Pfam" id="PF08281"/>
    </source>
</evidence>
<dbReference type="Pfam" id="PF04542">
    <property type="entry name" value="Sigma70_r2"/>
    <property type="match status" value="1"/>
</dbReference>
<dbReference type="Proteomes" id="UP000199310">
    <property type="component" value="Unassembled WGS sequence"/>
</dbReference>
<dbReference type="PANTHER" id="PTHR43133">
    <property type="entry name" value="RNA POLYMERASE ECF-TYPE SIGMA FACTO"/>
    <property type="match status" value="1"/>
</dbReference>
<evidence type="ECO:0000313" key="7">
    <source>
        <dbReference type="EMBL" id="SEW17425.1"/>
    </source>
</evidence>